<accession>A0A1G8UWJ0</accession>
<dbReference type="InterPro" id="IPR036582">
    <property type="entry name" value="Mao_N_sf"/>
</dbReference>
<sequence>MKKTAMTTALATFLLGAVGVQPSEAASTPIPVNGKAVYTDSFIQNDSMMVPAKFFTNAGVQVGWNENYHSVTLKKGDMILGLPSGKNYVDVYTKQSGTWKREYIKTTTTDRTDSTYIPLRYTAEKLGFTLSGNSPATVSLSTQQAAPKPSAQPKDTENSGYTKEDLNWLYKLTEAEAGGEPYEGKVAVAASVLNRVHSPEWPNTLKEVIFQVDTFNGKSYYQYSPVLDKRIYNVQASKETIAAVQEALHGKDPSRSALVFYNPDKTDNQWVRSRPVTVKIGSHVFSK</sequence>
<dbReference type="AlphaFoldDB" id="A0A1G8UWJ0"/>
<evidence type="ECO:0000256" key="1">
    <source>
        <dbReference type="SAM" id="MobiDB-lite"/>
    </source>
</evidence>
<feature type="domain" description="Copper amine oxidase-like N-terminal" evidence="4">
    <location>
        <begin position="32"/>
        <end position="132"/>
    </location>
</feature>
<dbReference type="GO" id="GO:0016787">
    <property type="term" value="F:hydrolase activity"/>
    <property type="evidence" value="ECO:0007669"/>
    <property type="project" value="InterPro"/>
</dbReference>
<protein>
    <submittedName>
        <fullName evidence="5">Copper amine oxidase N-terminal domain-containing protein</fullName>
    </submittedName>
</protein>
<feature type="region of interest" description="Disordered" evidence="1">
    <location>
        <begin position="138"/>
        <end position="161"/>
    </location>
</feature>
<dbReference type="Pfam" id="PF07486">
    <property type="entry name" value="Hydrolase_2"/>
    <property type="match status" value="1"/>
</dbReference>
<feature type="domain" description="Cell wall hydrolase SleB" evidence="3">
    <location>
        <begin position="179"/>
        <end position="285"/>
    </location>
</feature>
<feature type="signal peptide" evidence="2">
    <location>
        <begin position="1"/>
        <end position="25"/>
    </location>
</feature>
<dbReference type="EMBL" id="FNED01000021">
    <property type="protein sequence ID" value="SDJ57927.1"/>
    <property type="molecule type" value="Genomic_DNA"/>
</dbReference>
<keyword evidence="2" id="KW-0732">Signal</keyword>
<organism evidence="5 6">
    <name type="scientific">Aneurinibacillus migulanus</name>
    <name type="common">Bacillus migulanus</name>
    <dbReference type="NCBI Taxonomy" id="47500"/>
    <lineage>
        <taxon>Bacteria</taxon>
        <taxon>Bacillati</taxon>
        <taxon>Bacillota</taxon>
        <taxon>Bacilli</taxon>
        <taxon>Bacillales</taxon>
        <taxon>Paenibacillaceae</taxon>
        <taxon>Aneurinibacillus group</taxon>
        <taxon>Aneurinibacillus</taxon>
    </lineage>
</organism>
<dbReference type="InterPro" id="IPR012854">
    <property type="entry name" value="Cu_amine_oxidase-like_N"/>
</dbReference>
<dbReference type="Gene3D" id="3.30.457.10">
    <property type="entry name" value="Copper amine oxidase-like, N-terminal domain"/>
    <property type="match status" value="1"/>
</dbReference>
<dbReference type="Gene3D" id="1.10.10.2520">
    <property type="entry name" value="Cell wall hydrolase SleB, domain 1"/>
    <property type="match status" value="1"/>
</dbReference>
<dbReference type="Proteomes" id="UP000182836">
    <property type="component" value="Unassembled WGS sequence"/>
</dbReference>
<dbReference type="GeneID" id="42306780"/>
<evidence type="ECO:0000256" key="2">
    <source>
        <dbReference type="SAM" id="SignalP"/>
    </source>
</evidence>
<dbReference type="RefSeq" id="WP_052520410.1">
    <property type="nucleotide sequence ID" value="NZ_BJOA01000072.1"/>
</dbReference>
<reference evidence="5 6" key="1">
    <citation type="submission" date="2016-10" db="EMBL/GenBank/DDBJ databases">
        <authorList>
            <person name="de Groot N.N."/>
        </authorList>
    </citation>
    <scope>NUCLEOTIDE SEQUENCE [LARGE SCALE GENOMIC DNA]</scope>
    <source>
        <strain evidence="5 6">DSM 2895</strain>
    </source>
</reference>
<evidence type="ECO:0000259" key="4">
    <source>
        <dbReference type="Pfam" id="PF07833"/>
    </source>
</evidence>
<dbReference type="InterPro" id="IPR011105">
    <property type="entry name" value="Cell_wall_hydrolase_SleB"/>
</dbReference>
<dbReference type="OrthoDB" id="9785345at2"/>
<name>A0A1G8UWJ0_ANEMI</name>
<dbReference type="Pfam" id="PF07833">
    <property type="entry name" value="Cu_amine_oxidN1"/>
    <property type="match status" value="1"/>
</dbReference>
<evidence type="ECO:0000259" key="3">
    <source>
        <dbReference type="Pfam" id="PF07486"/>
    </source>
</evidence>
<proteinExistence type="predicted"/>
<dbReference type="SUPFAM" id="SSF55383">
    <property type="entry name" value="Copper amine oxidase, domain N"/>
    <property type="match status" value="1"/>
</dbReference>
<evidence type="ECO:0000313" key="6">
    <source>
        <dbReference type="Proteomes" id="UP000182836"/>
    </source>
</evidence>
<feature type="chain" id="PRO_5010165221" evidence="2">
    <location>
        <begin position="26"/>
        <end position="287"/>
    </location>
</feature>
<dbReference type="Gene3D" id="6.20.240.60">
    <property type="match status" value="1"/>
</dbReference>
<dbReference type="InterPro" id="IPR042047">
    <property type="entry name" value="SleB_dom1"/>
</dbReference>
<evidence type="ECO:0000313" key="5">
    <source>
        <dbReference type="EMBL" id="SDJ57927.1"/>
    </source>
</evidence>
<gene>
    <name evidence="5" type="ORF">SAMN04487909_12150</name>
</gene>